<evidence type="ECO:0000313" key="1">
    <source>
        <dbReference type="EMBL" id="OIJ68268.1"/>
    </source>
</evidence>
<comment type="caution">
    <text evidence="1">The sequence shown here is derived from an EMBL/GenBank/DDBJ whole genome shotgun (WGS) entry which is preliminary data.</text>
</comment>
<sequence length="91" mass="9644">MTSFSAIALAAGGHVAAGAAVLLVGDAAAAAVIITIAHQIRQNRMKNMAVSAGRFNFHLSEAPIGQRDIREAAKLAQQRPDLIEQILRSQR</sequence>
<dbReference type="Proteomes" id="UP000034196">
    <property type="component" value="Unassembled WGS sequence"/>
</dbReference>
<dbReference type="EMBL" id="LAVA02000017">
    <property type="protein sequence ID" value="OIJ68268.1"/>
    <property type="molecule type" value="Genomic_DNA"/>
</dbReference>
<protein>
    <submittedName>
        <fullName evidence="1">Uncharacterized protein</fullName>
    </submittedName>
</protein>
<keyword evidence="2" id="KW-1185">Reference proteome</keyword>
<proteinExistence type="predicted"/>
<reference evidence="1" key="1">
    <citation type="submission" date="2016-10" db="EMBL/GenBank/DDBJ databases">
        <title>Genome sequence of Streptomyces mangrovisoli MUSC 149.</title>
        <authorList>
            <person name="Lee L.-H."/>
            <person name="Ser H.-L."/>
        </authorList>
    </citation>
    <scope>NUCLEOTIDE SEQUENCE [LARGE SCALE GENOMIC DNA]</scope>
    <source>
        <strain evidence="1">MUSC 149</strain>
    </source>
</reference>
<dbReference type="RefSeq" id="WP_046592170.1">
    <property type="nucleotide sequence ID" value="NZ_LAVA02000017.1"/>
</dbReference>
<accession>A0A1J4P3D8</accession>
<gene>
    <name evidence="1" type="ORF">WN71_008775</name>
</gene>
<name>A0A1J4P3D8_9ACTN</name>
<evidence type="ECO:0000313" key="2">
    <source>
        <dbReference type="Proteomes" id="UP000034196"/>
    </source>
</evidence>
<organism evidence="1 2">
    <name type="scientific">Streptomyces mangrovisoli</name>
    <dbReference type="NCBI Taxonomy" id="1428628"/>
    <lineage>
        <taxon>Bacteria</taxon>
        <taxon>Bacillati</taxon>
        <taxon>Actinomycetota</taxon>
        <taxon>Actinomycetes</taxon>
        <taxon>Kitasatosporales</taxon>
        <taxon>Streptomycetaceae</taxon>
        <taxon>Streptomyces</taxon>
    </lineage>
</organism>
<dbReference type="AlphaFoldDB" id="A0A1J4P3D8"/>